<reference evidence="8" key="1">
    <citation type="submission" date="2017-10" db="EMBL/GenBank/DDBJ databases">
        <title>Rapid genome shrinkage in a self-fertile nematode reveals novel sperm competition proteins.</title>
        <authorList>
            <person name="Yin D."/>
            <person name="Schwarz E.M."/>
            <person name="Thomas C.G."/>
            <person name="Felde R.L."/>
            <person name="Korf I.F."/>
            <person name="Cutter A.D."/>
            <person name="Schartner C.M."/>
            <person name="Ralston E.J."/>
            <person name="Meyer B.J."/>
            <person name="Haag E.S."/>
        </authorList>
    </citation>
    <scope>NUCLEOTIDE SEQUENCE [LARGE SCALE GENOMIC DNA]</scope>
    <source>
        <strain evidence="8">JU1422</strain>
    </source>
</reference>
<gene>
    <name evidence="7" type="primary">Cnig_chr_V.g17734</name>
    <name evidence="7" type="ORF">B9Z55_017734</name>
</gene>
<dbReference type="InterPro" id="IPR052854">
    <property type="entry name" value="Serpentine_rcpt_epsilon"/>
</dbReference>
<evidence type="ECO:0000256" key="3">
    <source>
        <dbReference type="ARBA" id="ARBA00022692"/>
    </source>
</evidence>
<protein>
    <submittedName>
        <fullName evidence="7">Uncharacterized protein</fullName>
    </submittedName>
</protein>
<evidence type="ECO:0000256" key="4">
    <source>
        <dbReference type="ARBA" id="ARBA00022989"/>
    </source>
</evidence>
<evidence type="ECO:0000256" key="2">
    <source>
        <dbReference type="ARBA" id="ARBA00006803"/>
    </source>
</evidence>
<dbReference type="Proteomes" id="UP000230233">
    <property type="component" value="Chromosome V"/>
</dbReference>
<name>A0A2G5TAU9_9PELO</name>
<comment type="subcellular location">
    <subcellularLocation>
        <location evidence="1">Membrane</location>
        <topology evidence="1">Multi-pass membrane protein</topology>
    </subcellularLocation>
</comment>
<keyword evidence="8" id="KW-1185">Reference proteome</keyword>
<feature type="transmembrane region" description="Helical" evidence="6">
    <location>
        <begin position="151"/>
        <end position="172"/>
    </location>
</feature>
<organism evidence="7 8">
    <name type="scientific">Caenorhabditis nigoni</name>
    <dbReference type="NCBI Taxonomy" id="1611254"/>
    <lineage>
        <taxon>Eukaryota</taxon>
        <taxon>Metazoa</taxon>
        <taxon>Ecdysozoa</taxon>
        <taxon>Nematoda</taxon>
        <taxon>Chromadorea</taxon>
        <taxon>Rhabditida</taxon>
        <taxon>Rhabditina</taxon>
        <taxon>Rhabditomorpha</taxon>
        <taxon>Rhabditoidea</taxon>
        <taxon>Rhabditidae</taxon>
        <taxon>Peloderinae</taxon>
        <taxon>Caenorhabditis</taxon>
    </lineage>
</organism>
<accession>A0A2G5TAU9</accession>
<evidence type="ECO:0000256" key="6">
    <source>
        <dbReference type="SAM" id="Phobius"/>
    </source>
</evidence>
<proteinExistence type="inferred from homology"/>
<feature type="transmembrane region" description="Helical" evidence="6">
    <location>
        <begin position="121"/>
        <end position="139"/>
    </location>
</feature>
<evidence type="ECO:0000256" key="1">
    <source>
        <dbReference type="ARBA" id="ARBA00004141"/>
    </source>
</evidence>
<dbReference type="InterPro" id="IPR004151">
    <property type="entry name" value="7TM_GPCR_serpentine_rcpt_Sre"/>
</dbReference>
<dbReference type="AlphaFoldDB" id="A0A2G5TAU9"/>
<dbReference type="GO" id="GO:0016020">
    <property type="term" value="C:membrane"/>
    <property type="evidence" value="ECO:0007669"/>
    <property type="project" value="UniProtKB-SubCell"/>
</dbReference>
<evidence type="ECO:0000313" key="7">
    <source>
        <dbReference type="EMBL" id="PIC24368.1"/>
    </source>
</evidence>
<comment type="caution">
    <text evidence="7">The sequence shown here is derived from an EMBL/GenBank/DDBJ whole genome shotgun (WGS) entry which is preliminary data.</text>
</comment>
<keyword evidence="5 6" id="KW-0472">Membrane</keyword>
<dbReference type="GO" id="GO:0007606">
    <property type="term" value="P:sensory perception of chemical stimulus"/>
    <property type="evidence" value="ECO:0007669"/>
    <property type="project" value="InterPro"/>
</dbReference>
<dbReference type="EMBL" id="PDUG01000005">
    <property type="protein sequence ID" value="PIC24368.1"/>
    <property type="molecule type" value="Genomic_DNA"/>
</dbReference>
<dbReference type="PANTHER" id="PTHR47518:SF11">
    <property type="entry name" value="SERPENTINE RECEPTOR, CLASS E (EPSILON)-RELATED"/>
    <property type="match status" value="1"/>
</dbReference>
<sequence length="225" mass="25831">MIICNIILAFSASPALVIERSFATIMLENYEKSPNRHIGISIVTIQIFISVAVGIHFNWAKNTVVHTLIAIIVNLLAFCLNNINAKINSNYSQQMNYVHYSLSERFQITENIKSAKMFNKIVWSIGFFNVVVNICLIADNYDIPLTLKNVASVACDFSILLYGLIVPIVYFNQTKSWKRRVREILKRRCEPKVSPERNDFAQEITSHAPRGEAHKYFEMLKEQWG</sequence>
<keyword evidence="3 6" id="KW-0812">Transmembrane</keyword>
<evidence type="ECO:0000313" key="8">
    <source>
        <dbReference type="Proteomes" id="UP000230233"/>
    </source>
</evidence>
<keyword evidence="4 6" id="KW-1133">Transmembrane helix</keyword>
<dbReference type="OrthoDB" id="5819751at2759"/>
<dbReference type="PANTHER" id="PTHR47518">
    <property type="entry name" value="SERPENTINE RECEPTOR CLASS EPSILON-13-RELATED"/>
    <property type="match status" value="1"/>
</dbReference>
<evidence type="ECO:0000256" key="5">
    <source>
        <dbReference type="ARBA" id="ARBA00023136"/>
    </source>
</evidence>
<dbReference type="Pfam" id="PF03125">
    <property type="entry name" value="Sre"/>
    <property type="match status" value="1"/>
</dbReference>
<feature type="transmembrane region" description="Helical" evidence="6">
    <location>
        <begin position="38"/>
        <end position="57"/>
    </location>
</feature>
<comment type="similarity">
    <text evidence="2">Belongs to the nematode receptor-like protein sre family.</text>
</comment>
<feature type="transmembrane region" description="Helical" evidence="6">
    <location>
        <begin position="63"/>
        <end position="83"/>
    </location>
</feature>